<dbReference type="PANTHER" id="PTHR11941:SF54">
    <property type="entry name" value="ENOYL-COA HYDRATASE, MITOCHONDRIAL"/>
    <property type="match status" value="1"/>
</dbReference>
<evidence type="ECO:0000313" key="2">
    <source>
        <dbReference type="Proteomes" id="UP001596443"/>
    </source>
</evidence>
<dbReference type="GO" id="GO:0003824">
    <property type="term" value="F:catalytic activity"/>
    <property type="evidence" value="ECO:0007669"/>
    <property type="project" value="UniProtKB-ARBA"/>
</dbReference>
<comment type="caution">
    <text evidence="1">The sequence shown here is derived from an EMBL/GenBank/DDBJ whole genome shotgun (WGS) entry which is preliminary data.</text>
</comment>
<dbReference type="Proteomes" id="UP001596443">
    <property type="component" value="Unassembled WGS sequence"/>
</dbReference>
<dbReference type="GeneID" id="81209459"/>
<keyword evidence="2" id="KW-1185">Reference proteome</keyword>
<name>A0ABD5TAT1_9EURY</name>
<dbReference type="InterPro" id="IPR001753">
    <property type="entry name" value="Enoyl-CoA_hydra/iso"/>
</dbReference>
<evidence type="ECO:0000313" key="1">
    <source>
        <dbReference type="EMBL" id="MFC6786385.1"/>
    </source>
</evidence>
<accession>A0ABD5TAT1</accession>
<sequence>MAADTDPVGGDAYETVDVDRDGYVGRITLDRPEAMNTFSTELAVDLDDALHDLDERDDIRAVVVDGAGDAFSAGIDVSEHGEYDTKAEYEAWVARMEDPFHTLAEMATPVIAAAHGHAAANGLGLVAACDLAVAAEGTMFGATAPKVGLFCMGPSVPLMETLTRKRCLEMVLTGDLIDAETALEWGIVNRVRPQGEHVEGAVELAETIASKSPAAVQLGKRAYYEMEDMPYHEALDYSNEQFAGLCTTADANEGIEAFLSGEPLAADEWPGE</sequence>
<dbReference type="CDD" id="cd06558">
    <property type="entry name" value="crotonase-like"/>
    <property type="match status" value="1"/>
</dbReference>
<dbReference type="Gene3D" id="3.90.226.10">
    <property type="entry name" value="2-enoyl-CoA Hydratase, Chain A, domain 1"/>
    <property type="match status" value="1"/>
</dbReference>
<proteinExistence type="predicted"/>
<dbReference type="EMBL" id="JBHSWX010000012">
    <property type="protein sequence ID" value="MFC6786385.1"/>
    <property type="molecule type" value="Genomic_DNA"/>
</dbReference>
<dbReference type="RefSeq" id="WP_284063174.1">
    <property type="nucleotide sequence ID" value="NZ_CP126158.1"/>
</dbReference>
<organism evidence="1 2">
    <name type="scientific">Halobaculum halobium</name>
    <dbReference type="NCBI Taxonomy" id="3032281"/>
    <lineage>
        <taxon>Archaea</taxon>
        <taxon>Methanobacteriati</taxon>
        <taxon>Methanobacteriota</taxon>
        <taxon>Stenosarchaea group</taxon>
        <taxon>Halobacteria</taxon>
        <taxon>Halobacteriales</taxon>
        <taxon>Haloferacaceae</taxon>
        <taxon>Halobaculum</taxon>
    </lineage>
</organism>
<dbReference type="SUPFAM" id="SSF52096">
    <property type="entry name" value="ClpP/crotonase"/>
    <property type="match status" value="1"/>
</dbReference>
<dbReference type="Pfam" id="PF00378">
    <property type="entry name" value="ECH_1"/>
    <property type="match status" value="1"/>
</dbReference>
<reference evidence="1 2" key="1">
    <citation type="journal article" date="2019" name="Int. J. Syst. Evol. Microbiol.">
        <title>The Global Catalogue of Microorganisms (GCM) 10K type strain sequencing project: providing services to taxonomists for standard genome sequencing and annotation.</title>
        <authorList>
            <consortium name="The Broad Institute Genomics Platform"/>
            <consortium name="The Broad Institute Genome Sequencing Center for Infectious Disease"/>
            <person name="Wu L."/>
            <person name="Ma J."/>
        </authorList>
    </citation>
    <scope>NUCLEOTIDE SEQUENCE [LARGE SCALE GENOMIC DNA]</scope>
    <source>
        <strain evidence="1 2">SYNS20</strain>
    </source>
</reference>
<gene>
    <name evidence="1" type="ORF">ACFQFD_10405</name>
</gene>
<dbReference type="AlphaFoldDB" id="A0ABD5TAT1"/>
<dbReference type="PANTHER" id="PTHR11941">
    <property type="entry name" value="ENOYL-COA HYDRATASE-RELATED"/>
    <property type="match status" value="1"/>
</dbReference>
<dbReference type="InterPro" id="IPR029045">
    <property type="entry name" value="ClpP/crotonase-like_dom_sf"/>
</dbReference>
<protein>
    <submittedName>
        <fullName evidence="1">Enoyl-CoA hydratase/isomerase family protein</fullName>
    </submittedName>
</protein>